<dbReference type="EMBL" id="JANIGP010000018">
    <property type="protein sequence ID" value="MCY0110740.1"/>
    <property type="molecule type" value="Genomic_DNA"/>
</dbReference>
<organism evidence="1 2">
    <name type="scientific">Pseudomonas monsensis</name>
    <dbReference type="NCBI Taxonomy" id="2745509"/>
    <lineage>
        <taxon>Bacteria</taxon>
        <taxon>Pseudomonadati</taxon>
        <taxon>Pseudomonadota</taxon>
        <taxon>Gammaproteobacteria</taxon>
        <taxon>Pseudomonadales</taxon>
        <taxon>Pseudomonadaceae</taxon>
        <taxon>Pseudomonas</taxon>
    </lineage>
</organism>
<evidence type="ECO:0000313" key="2">
    <source>
        <dbReference type="Proteomes" id="UP001207830"/>
    </source>
</evidence>
<sequence>MSKAYNALFVEIDQFLEDAISLIVEGIRVRYFSSFSPSKIEVGKSCEVEFELLLPDEECVAATECENQQIEMHDGGFSSDVCGYLDEDLFQSFVDFTDQDIHYEYPHLNGHFIKISAEGLMSRAVK</sequence>
<protein>
    <submittedName>
        <fullName evidence="1">Uncharacterized protein</fullName>
    </submittedName>
</protein>
<evidence type="ECO:0000313" key="1">
    <source>
        <dbReference type="EMBL" id="MCY0110740.1"/>
    </source>
</evidence>
<accession>A0ABT3YZ56</accession>
<proteinExistence type="predicted"/>
<gene>
    <name evidence="1" type="ORF">NQF78_20750</name>
</gene>
<dbReference type="Proteomes" id="UP001207830">
    <property type="component" value="Unassembled WGS sequence"/>
</dbReference>
<reference evidence="1 2" key="1">
    <citation type="submission" date="2022-07" db="EMBL/GenBank/DDBJ databases">
        <title>Characterization of plant growth promoting rhizobacteria (PGPR) for use as bioinoculants in agriculture.</title>
        <authorList>
            <person name="Hassen A.I."/>
            <person name="Pierneef R."/>
        </authorList>
    </citation>
    <scope>NUCLEOTIDE SEQUENCE [LARGE SCALE GENOMIC DNA]</scope>
    <source>
        <strain evidence="1 2">SARCC-3054</strain>
    </source>
</reference>
<name>A0ABT3YZ56_9PSED</name>
<comment type="caution">
    <text evidence="1">The sequence shown here is derived from an EMBL/GenBank/DDBJ whole genome shotgun (WGS) entry which is preliminary data.</text>
</comment>
<dbReference type="RefSeq" id="WP_267804696.1">
    <property type="nucleotide sequence ID" value="NZ_JANIGP010000018.1"/>
</dbReference>
<keyword evidence="2" id="KW-1185">Reference proteome</keyword>